<feature type="domain" description="NAD-dependent epimerase/dehydratase" evidence="3">
    <location>
        <begin position="125"/>
        <end position="206"/>
    </location>
</feature>
<accession>A0A1R3GCH1</accession>
<evidence type="ECO:0000259" key="3">
    <source>
        <dbReference type="Pfam" id="PF01370"/>
    </source>
</evidence>
<dbReference type="InterPro" id="IPR001509">
    <property type="entry name" value="Epimerase_deHydtase"/>
</dbReference>
<evidence type="ECO:0000313" key="5">
    <source>
        <dbReference type="Proteomes" id="UP000188268"/>
    </source>
</evidence>
<evidence type="ECO:0000256" key="1">
    <source>
        <dbReference type="ARBA" id="ARBA00022857"/>
    </source>
</evidence>
<dbReference type="Gramene" id="OMO55798">
    <property type="protein sequence ID" value="OMO55798"/>
    <property type="gene ID" value="CCACVL1_26993"/>
</dbReference>
<keyword evidence="5" id="KW-1185">Reference proteome</keyword>
<keyword evidence="1" id="KW-0521">NADP</keyword>
<feature type="domain" description="NAD-dependent epimerase/dehydratase" evidence="3">
    <location>
        <begin position="6"/>
        <end position="87"/>
    </location>
</feature>
<comment type="caution">
    <text evidence="4">The sequence shown here is derived from an EMBL/GenBank/DDBJ whole genome shotgun (WGS) entry which is preliminary data.</text>
</comment>
<reference evidence="4 5" key="1">
    <citation type="submission" date="2013-09" db="EMBL/GenBank/DDBJ databases">
        <title>Corchorus capsularis genome sequencing.</title>
        <authorList>
            <person name="Alam M."/>
            <person name="Haque M.S."/>
            <person name="Islam M.S."/>
            <person name="Emdad E.M."/>
            <person name="Islam M.M."/>
            <person name="Ahmed B."/>
            <person name="Halim A."/>
            <person name="Hossen Q.M.M."/>
            <person name="Hossain M.Z."/>
            <person name="Ahmed R."/>
            <person name="Khan M.M."/>
            <person name="Islam R."/>
            <person name="Rashid M.M."/>
            <person name="Khan S.A."/>
            <person name="Rahman M.S."/>
            <person name="Alam M."/>
        </authorList>
    </citation>
    <scope>NUCLEOTIDE SEQUENCE [LARGE SCALE GENOMIC DNA]</scope>
    <source>
        <strain evidence="5">cv. CVL-1</strain>
        <tissue evidence="4">Whole seedling</tissue>
    </source>
</reference>
<name>A0A1R3GCH1_COCAP</name>
<dbReference type="FunFam" id="3.40.50.720:FF:001290">
    <property type="entry name" value="Os02g0811600 protein"/>
    <property type="match status" value="1"/>
</dbReference>
<dbReference type="Gene3D" id="3.40.50.720">
    <property type="entry name" value="NAD(P)-binding Rossmann-like Domain"/>
    <property type="match status" value="2"/>
</dbReference>
<dbReference type="PANTHER" id="PTHR10366">
    <property type="entry name" value="NAD DEPENDENT EPIMERASE/DEHYDRATASE"/>
    <property type="match status" value="1"/>
</dbReference>
<dbReference type="GO" id="GO:0016616">
    <property type="term" value="F:oxidoreductase activity, acting on the CH-OH group of donors, NAD or NADP as acceptor"/>
    <property type="evidence" value="ECO:0007669"/>
    <property type="project" value="TreeGrafter"/>
</dbReference>
<dbReference type="STRING" id="210143.A0A1R3GCH1"/>
<dbReference type="OrthoDB" id="2735536at2759"/>
<dbReference type="SUPFAM" id="SSF51735">
    <property type="entry name" value="NAD(P)-binding Rossmann-fold domains"/>
    <property type="match status" value="1"/>
</dbReference>
<organism evidence="4 5">
    <name type="scientific">Corchorus capsularis</name>
    <name type="common">Jute</name>
    <dbReference type="NCBI Taxonomy" id="210143"/>
    <lineage>
        <taxon>Eukaryota</taxon>
        <taxon>Viridiplantae</taxon>
        <taxon>Streptophyta</taxon>
        <taxon>Embryophyta</taxon>
        <taxon>Tracheophyta</taxon>
        <taxon>Spermatophyta</taxon>
        <taxon>Magnoliopsida</taxon>
        <taxon>eudicotyledons</taxon>
        <taxon>Gunneridae</taxon>
        <taxon>Pentapetalae</taxon>
        <taxon>rosids</taxon>
        <taxon>malvids</taxon>
        <taxon>Malvales</taxon>
        <taxon>Malvaceae</taxon>
        <taxon>Grewioideae</taxon>
        <taxon>Apeibeae</taxon>
        <taxon>Corchorus</taxon>
    </lineage>
</organism>
<dbReference type="Proteomes" id="UP000188268">
    <property type="component" value="Unassembled WGS sequence"/>
</dbReference>
<dbReference type="PANTHER" id="PTHR10366:SF825">
    <property type="entry name" value="NAD(P)-BINDING ROSSMANN-FOLD SUPERFAMILY PROTEIN"/>
    <property type="match status" value="1"/>
</dbReference>
<evidence type="ECO:0000313" key="4">
    <source>
        <dbReference type="EMBL" id="OMO55798.1"/>
    </source>
</evidence>
<protein>
    <submittedName>
        <fullName evidence="4">NAD-dependent epimerase/dehydratase</fullName>
    </submittedName>
</protein>
<sequence length="286" mass="32061">MVEKVVCVTGASGYIASWLVNLLLRHGYTVKATVRDPSDKKKTDHLVGLDGAKERLQLFKAELLDEGAFDSVVHGCIGVYHTASPCFYDTKDPQFFSLENLLLMMTADETWFSDPDFCEKSKLWYMLSKTLAEKTAWKFAQENGIDITVINPGMAIGPLLQPTLNTSVTHILNLIGAETFRNTTYRFVDVRDVANAHILAFENPSACGRYCVTGKPLHLSEISDILHQLYPSLKLPQKCVDDEQSMLALPPFQVSQDRVISLGLTFTPLELSLKDTVESFKEKKFF</sequence>
<dbReference type="Pfam" id="PF01370">
    <property type="entry name" value="Epimerase"/>
    <property type="match status" value="2"/>
</dbReference>
<dbReference type="InterPro" id="IPR050425">
    <property type="entry name" value="NAD(P)_dehydrat-like"/>
</dbReference>
<keyword evidence="2" id="KW-0560">Oxidoreductase</keyword>
<dbReference type="EMBL" id="AWWV01014567">
    <property type="protein sequence ID" value="OMO55798.1"/>
    <property type="molecule type" value="Genomic_DNA"/>
</dbReference>
<dbReference type="InterPro" id="IPR036291">
    <property type="entry name" value="NAD(P)-bd_dom_sf"/>
</dbReference>
<proteinExistence type="predicted"/>
<dbReference type="CDD" id="cd08958">
    <property type="entry name" value="FR_SDR_e"/>
    <property type="match status" value="1"/>
</dbReference>
<evidence type="ECO:0000256" key="2">
    <source>
        <dbReference type="ARBA" id="ARBA00023002"/>
    </source>
</evidence>
<gene>
    <name evidence="4" type="ORF">CCACVL1_26993</name>
</gene>
<dbReference type="AlphaFoldDB" id="A0A1R3GCH1"/>